<dbReference type="Proteomes" id="UP000245133">
    <property type="component" value="Unassembled WGS sequence"/>
</dbReference>
<dbReference type="RefSeq" id="WP_108977960.1">
    <property type="nucleotide sequence ID" value="NZ_BFBB01000008.1"/>
</dbReference>
<dbReference type="InterPro" id="IPR025113">
    <property type="entry name" value="TRL-like"/>
</dbReference>
<evidence type="ECO:0000313" key="2">
    <source>
        <dbReference type="EMBL" id="GBF51646.1"/>
    </source>
</evidence>
<accession>A0A2P2E464</accession>
<feature type="signal peptide" evidence="1">
    <location>
        <begin position="1"/>
        <end position="23"/>
    </location>
</feature>
<keyword evidence="3" id="KW-1185">Reference proteome</keyword>
<evidence type="ECO:0000313" key="3">
    <source>
        <dbReference type="Proteomes" id="UP000245133"/>
    </source>
</evidence>
<keyword evidence="1" id="KW-0732">Signal</keyword>
<gene>
    <name evidence="2" type="ORF">LPTSP4_31840</name>
</gene>
<dbReference type="AlphaFoldDB" id="A0A2P2E464"/>
<organism evidence="2 3">
    <name type="scientific">Leptospira ryugenii</name>
    <dbReference type="NCBI Taxonomy" id="1917863"/>
    <lineage>
        <taxon>Bacteria</taxon>
        <taxon>Pseudomonadati</taxon>
        <taxon>Spirochaetota</taxon>
        <taxon>Spirochaetia</taxon>
        <taxon>Leptospirales</taxon>
        <taxon>Leptospiraceae</taxon>
        <taxon>Leptospira</taxon>
    </lineage>
</organism>
<reference evidence="2 3" key="1">
    <citation type="submission" date="2018-02" db="EMBL/GenBank/DDBJ databases">
        <title>Novel Leptospira species isolated from soil and water in Japan.</title>
        <authorList>
            <person name="Nakao R."/>
            <person name="Masuzawa T."/>
        </authorList>
    </citation>
    <scope>NUCLEOTIDE SEQUENCE [LARGE SCALE GENOMIC DNA]</scope>
    <source>
        <strain evidence="2 3">YH101</strain>
    </source>
</reference>
<comment type="caution">
    <text evidence="2">The sequence shown here is derived from an EMBL/GenBank/DDBJ whole genome shotgun (WGS) entry which is preliminary data.</text>
</comment>
<evidence type="ECO:0000256" key="1">
    <source>
        <dbReference type="SAM" id="SignalP"/>
    </source>
</evidence>
<feature type="chain" id="PRO_5015194866" evidence="1">
    <location>
        <begin position="24"/>
        <end position="109"/>
    </location>
</feature>
<dbReference type="Pfam" id="PF13146">
    <property type="entry name" value="TRL"/>
    <property type="match status" value="1"/>
</dbReference>
<protein>
    <submittedName>
        <fullName evidence="2">TRL-like family protein</fullName>
    </submittedName>
</protein>
<proteinExistence type="predicted"/>
<sequence length="109" mass="11867">MLQRLSRIMGLGLLTMMLGNCYAVTVGNPANTYFFNDGKSSFSASGFEVTDAEGEACARSIFALVSIGDASVNKAAEKSSIKNIRSVTHRFYPNWFGIHTFCTVVRGSR</sequence>
<name>A0A2P2E464_9LEPT</name>
<dbReference type="EMBL" id="BFBB01000008">
    <property type="protein sequence ID" value="GBF51646.1"/>
    <property type="molecule type" value="Genomic_DNA"/>
</dbReference>